<evidence type="ECO:0000256" key="2">
    <source>
        <dbReference type="ARBA" id="ARBA00022801"/>
    </source>
</evidence>
<gene>
    <name evidence="4" type="ORF">TUM18999_03310</name>
    <name evidence="5" type="ORF">TUM20286_49720</name>
</gene>
<dbReference type="NCBIfam" id="TIGR01509">
    <property type="entry name" value="HAD-SF-IA-v3"/>
    <property type="match status" value="1"/>
</dbReference>
<comment type="cofactor">
    <cofactor evidence="1">
        <name>Mg(2+)</name>
        <dbReference type="ChEBI" id="CHEBI:18420"/>
    </cofactor>
</comment>
<organism evidence="4 6">
    <name type="scientific">Pseudomonas tohonis</name>
    <dbReference type="NCBI Taxonomy" id="2725477"/>
    <lineage>
        <taxon>Bacteria</taxon>
        <taxon>Pseudomonadati</taxon>
        <taxon>Pseudomonadota</taxon>
        <taxon>Gammaproteobacteria</taxon>
        <taxon>Pseudomonadales</taxon>
        <taxon>Pseudomonadaceae</taxon>
        <taxon>Pseudomonas</taxon>
    </lineage>
</organism>
<dbReference type="SFLD" id="SFLDG01129">
    <property type="entry name" value="C1.5:_HAD__Beta-PGM__Phosphata"/>
    <property type="match status" value="1"/>
</dbReference>
<dbReference type="KEGG" id="ptw:TUM18999_03310"/>
<dbReference type="NCBIfam" id="TIGR01549">
    <property type="entry name" value="HAD-SF-IA-v1"/>
    <property type="match status" value="1"/>
</dbReference>
<dbReference type="EMBL" id="BQKM01000016">
    <property type="protein sequence ID" value="GJN55220.1"/>
    <property type="molecule type" value="Genomic_DNA"/>
</dbReference>
<dbReference type="SFLD" id="SFLDS00003">
    <property type="entry name" value="Haloacid_Dehalogenase"/>
    <property type="match status" value="1"/>
</dbReference>
<dbReference type="GO" id="GO:0009231">
    <property type="term" value="P:riboflavin biosynthetic process"/>
    <property type="evidence" value="ECO:0007669"/>
    <property type="project" value="TreeGrafter"/>
</dbReference>
<dbReference type="InterPro" id="IPR006439">
    <property type="entry name" value="HAD-SF_hydro_IA"/>
</dbReference>
<dbReference type="Gene3D" id="3.40.50.1000">
    <property type="entry name" value="HAD superfamily/HAD-like"/>
    <property type="match status" value="1"/>
</dbReference>
<dbReference type="Gene3D" id="1.20.120.1600">
    <property type="match status" value="1"/>
</dbReference>
<reference evidence="4 6" key="1">
    <citation type="submission" date="2020-05" db="EMBL/GenBank/DDBJ databases">
        <title>Characterization of novel class B3 metallo-beta-lactamase from novel Pseudomonas species.</title>
        <authorList>
            <person name="Yamada K."/>
            <person name="Aoki K."/>
            <person name="Ishii Y."/>
        </authorList>
    </citation>
    <scope>NUCLEOTIDE SEQUENCE [LARGE SCALE GENOMIC DNA]</scope>
    <source>
        <strain evidence="4 6">TUM18999</strain>
        <strain evidence="5 7">TUM20286</strain>
    </source>
</reference>
<evidence type="ECO:0000313" key="7">
    <source>
        <dbReference type="Proteomes" id="UP001054892"/>
    </source>
</evidence>
<keyword evidence="3" id="KW-0460">Magnesium</keyword>
<proteinExistence type="predicted"/>
<keyword evidence="7" id="KW-1185">Reference proteome</keyword>
<dbReference type="PANTHER" id="PTHR46470:SF4">
    <property type="entry name" value="5-AMINO-6-(5-PHOSPHO-D-RIBITYLAMINO)URACIL PHOSPHATASE YIGB"/>
    <property type="match status" value="1"/>
</dbReference>
<evidence type="ECO:0000313" key="4">
    <source>
        <dbReference type="EMBL" id="BCG22140.1"/>
    </source>
</evidence>
<dbReference type="RefSeq" id="WP_173176751.1">
    <property type="nucleotide sequence ID" value="NZ_AP023189.1"/>
</dbReference>
<evidence type="ECO:0000313" key="5">
    <source>
        <dbReference type="EMBL" id="GJN55220.1"/>
    </source>
</evidence>
<accession>A0A6J4DXI9</accession>
<dbReference type="Proteomes" id="UP000509383">
    <property type="component" value="Chromosome"/>
</dbReference>
<evidence type="ECO:0000256" key="1">
    <source>
        <dbReference type="ARBA" id="ARBA00001946"/>
    </source>
</evidence>
<dbReference type="AlphaFoldDB" id="A0A6J4DXI9"/>
<dbReference type="EMBL" id="AP023189">
    <property type="protein sequence ID" value="BCG22140.1"/>
    <property type="molecule type" value="Genomic_DNA"/>
</dbReference>
<dbReference type="PANTHER" id="PTHR46470">
    <property type="entry name" value="N-ACYLNEURAMINATE-9-PHOSPHATASE"/>
    <property type="match status" value="1"/>
</dbReference>
<dbReference type="InterPro" id="IPR023214">
    <property type="entry name" value="HAD_sf"/>
</dbReference>
<protein>
    <submittedName>
        <fullName evidence="4">Hydrolase</fullName>
    </submittedName>
</protein>
<name>A0A6J4DXI9_9PSED</name>
<keyword evidence="2 4" id="KW-0378">Hydrolase</keyword>
<dbReference type="GO" id="GO:0016787">
    <property type="term" value="F:hydrolase activity"/>
    <property type="evidence" value="ECO:0007669"/>
    <property type="project" value="UniProtKB-KW"/>
</dbReference>
<dbReference type="PRINTS" id="PR00413">
    <property type="entry name" value="HADHALOGNASE"/>
</dbReference>
<dbReference type="InterPro" id="IPR051400">
    <property type="entry name" value="HAD-like_hydrolase"/>
</dbReference>
<dbReference type="Proteomes" id="UP001054892">
    <property type="component" value="Unassembled WGS sequence"/>
</dbReference>
<evidence type="ECO:0000313" key="6">
    <source>
        <dbReference type="Proteomes" id="UP000509383"/>
    </source>
</evidence>
<dbReference type="Pfam" id="PF00702">
    <property type="entry name" value="Hydrolase"/>
    <property type="match status" value="1"/>
</dbReference>
<sequence>MSIQLITFDLDDTLWDVATVMHGAEAALREWLALQAPKLGPVPIEHLWAIRARLLADEPGLKHRLSELRRRILFHALEEAGYPRDEAGTLASRGFEVFLEARHRIDLFPEVHPTLEILANRYRLAVITNGNADVRRLGLADYFQFALCAEELGVGKPDPHPFEEALKRAGVAAERAVHIGDHPSDDIHGARNAGMRAIWFNPQGKPWEGETDPDAEIRSLAELPALLGRWNTPG</sequence>
<dbReference type="SUPFAM" id="SSF56784">
    <property type="entry name" value="HAD-like"/>
    <property type="match status" value="1"/>
</dbReference>
<evidence type="ECO:0000256" key="3">
    <source>
        <dbReference type="ARBA" id="ARBA00022842"/>
    </source>
</evidence>
<dbReference type="InterPro" id="IPR036412">
    <property type="entry name" value="HAD-like_sf"/>
</dbReference>